<feature type="region of interest" description="Disordered" evidence="10">
    <location>
        <begin position="580"/>
        <end position="615"/>
    </location>
</feature>
<keyword evidence="7" id="KW-1133">Transmembrane helix</keyword>
<dbReference type="OrthoDB" id="430354at2759"/>
<dbReference type="PANTHER" id="PTHR31646:SF1">
    <property type="entry name" value="ALPHA-1,2-MANNOSYLTRANSFERASE MNN2"/>
    <property type="match status" value="1"/>
</dbReference>
<dbReference type="InterPro" id="IPR022751">
    <property type="entry name" value="Alpha_mannosyltransferase"/>
</dbReference>
<sequence length="615" mass="71251">MASRSRPKIKVLVAFVVFLGLYAYYHSPGRQNETQIADLKSNVGSTPQVPLSDHQEEELTHTLQQAQEIKKYSIFFKDLENYDPQIPSLKDSYHSERAKEKFHSDSDVFMSKEYLSSVMDLPESSIKALTDSHASYLDVHVNKLIENLGIKTFGNILPSDPEWSSYEGSSGYVIIGGGEYSWMAYLVVQQIRKVGSKLPIEIFIPRQDEYEKEFCEEVLPKYNARCNVFDDELAADLKTRFEIGGYQYKLLALLSSKFENILYFDSDGFPVTNLDHFFTSDLYKEKNMILWPDAWARTTNPAFYDISKLKVNENKKLFFNDYDKKIAKEENEGNLYDKSHYNFKNSWFHTFEGSLPDPTSETGILMINKTTHLKTLLLFLYYNVFGPKFYYPLLTQGAAGEGDKETFIAAATVMNEPYYQTEKGFRWVGYFREESGAFSSKALGHFDPLETYKTPNGDDINIIFMHLSYPKLYPGWLTNNYELVYKDTGNHIRMYKDAYKSAGYDFDLRIIQIFVQGLCSEYYDPTTGLAIDGEKGVTKEENFLGKKLEYLKQNADADKERCTSVFIPHLKWLKETSEFKKDVDKKEEVKEKEEEEEDVKEEDVKEEKKEEKASK</sequence>
<organism evidence="11 12">
    <name type="scientific">[Candida] railenensis</name>
    <dbReference type="NCBI Taxonomy" id="45579"/>
    <lineage>
        <taxon>Eukaryota</taxon>
        <taxon>Fungi</taxon>
        <taxon>Dikarya</taxon>
        <taxon>Ascomycota</taxon>
        <taxon>Saccharomycotina</taxon>
        <taxon>Pichiomycetes</taxon>
        <taxon>Debaryomycetaceae</taxon>
        <taxon>Kurtzmaniella</taxon>
    </lineage>
</organism>
<evidence type="ECO:0000313" key="11">
    <source>
        <dbReference type="EMBL" id="CAH2353333.1"/>
    </source>
</evidence>
<dbReference type="Proteomes" id="UP000837801">
    <property type="component" value="Unassembled WGS sequence"/>
</dbReference>
<dbReference type="GO" id="GO:0000139">
    <property type="term" value="C:Golgi membrane"/>
    <property type="evidence" value="ECO:0007669"/>
    <property type="project" value="UniProtKB-SubCell"/>
</dbReference>
<evidence type="ECO:0000256" key="2">
    <source>
        <dbReference type="ARBA" id="ARBA00004922"/>
    </source>
</evidence>
<dbReference type="PANTHER" id="PTHR31646">
    <property type="entry name" value="ALPHA-1,2-MANNOSYLTRANSFERASE MNN2"/>
    <property type="match status" value="1"/>
</dbReference>
<proteinExistence type="inferred from homology"/>
<evidence type="ECO:0000313" key="12">
    <source>
        <dbReference type="Proteomes" id="UP000837801"/>
    </source>
</evidence>
<evidence type="ECO:0000256" key="7">
    <source>
        <dbReference type="ARBA" id="ARBA00022989"/>
    </source>
</evidence>
<keyword evidence="9" id="KW-0472">Membrane</keyword>
<dbReference type="EMBL" id="CAKXYY010000010">
    <property type="protein sequence ID" value="CAH2353333.1"/>
    <property type="molecule type" value="Genomic_DNA"/>
</dbReference>
<dbReference type="AlphaFoldDB" id="A0A9P0VY60"/>
<comment type="caution">
    <text evidence="11">The sequence shown here is derived from an EMBL/GenBank/DDBJ whole genome shotgun (WGS) entry which is preliminary data.</text>
</comment>
<comment type="similarity">
    <text evidence="3">Belongs to the MNN1/MNT family.</text>
</comment>
<evidence type="ECO:0000256" key="10">
    <source>
        <dbReference type="SAM" id="MobiDB-lite"/>
    </source>
</evidence>
<protein>
    <submittedName>
        <fullName evidence="11">Alpha-1,2-mannosyltransferase Mnn2p</fullName>
    </submittedName>
</protein>
<keyword evidence="8" id="KW-0333">Golgi apparatus</keyword>
<comment type="subcellular location">
    <subcellularLocation>
        <location evidence="1">Golgi apparatus membrane</location>
        <topology evidence="1">Single-pass type II membrane protein</topology>
    </subcellularLocation>
</comment>
<evidence type="ECO:0000256" key="1">
    <source>
        <dbReference type="ARBA" id="ARBA00004323"/>
    </source>
</evidence>
<accession>A0A9P0VY60</accession>
<feature type="compositionally biased region" description="Basic and acidic residues" evidence="10">
    <location>
        <begin position="580"/>
        <end position="592"/>
    </location>
</feature>
<feature type="compositionally biased region" description="Basic and acidic residues" evidence="10">
    <location>
        <begin position="602"/>
        <end position="615"/>
    </location>
</feature>
<dbReference type="GO" id="GO:0046354">
    <property type="term" value="P:mannan biosynthetic process"/>
    <property type="evidence" value="ECO:0007669"/>
    <property type="project" value="TreeGrafter"/>
</dbReference>
<reference evidence="11" key="1">
    <citation type="submission" date="2022-03" db="EMBL/GenBank/DDBJ databases">
        <authorList>
            <person name="Legras J.-L."/>
            <person name="Devillers H."/>
            <person name="Grondin C."/>
        </authorList>
    </citation>
    <scope>NUCLEOTIDE SEQUENCE</scope>
    <source>
        <strain evidence="11">CLIB 1423</strain>
    </source>
</reference>
<evidence type="ECO:0000256" key="5">
    <source>
        <dbReference type="ARBA" id="ARBA00022692"/>
    </source>
</evidence>
<dbReference type="GO" id="GO:0000026">
    <property type="term" value="F:alpha-1,2-mannosyltransferase activity"/>
    <property type="evidence" value="ECO:0007669"/>
    <property type="project" value="TreeGrafter"/>
</dbReference>
<evidence type="ECO:0000256" key="9">
    <source>
        <dbReference type="ARBA" id="ARBA00023136"/>
    </source>
</evidence>
<dbReference type="InterPro" id="IPR029044">
    <property type="entry name" value="Nucleotide-diphossugar_trans"/>
</dbReference>
<keyword evidence="4" id="KW-0808">Transferase</keyword>
<gene>
    <name evidence="11" type="ORF">CLIB1423_10S02608</name>
</gene>
<evidence type="ECO:0000256" key="6">
    <source>
        <dbReference type="ARBA" id="ARBA00022968"/>
    </source>
</evidence>
<keyword evidence="12" id="KW-1185">Reference proteome</keyword>
<evidence type="ECO:0000256" key="3">
    <source>
        <dbReference type="ARBA" id="ARBA00009105"/>
    </source>
</evidence>
<evidence type="ECO:0000256" key="4">
    <source>
        <dbReference type="ARBA" id="ARBA00022679"/>
    </source>
</evidence>
<evidence type="ECO:0000256" key="8">
    <source>
        <dbReference type="ARBA" id="ARBA00023034"/>
    </source>
</evidence>
<comment type="pathway">
    <text evidence="2">Protein modification; protein glycosylation.</text>
</comment>
<dbReference type="SUPFAM" id="SSF53448">
    <property type="entry name" value="Nucleotide-diphospho-sugar transferases"/>
    <property type="match status" value="1"/>
</dbReference>
<keyword evidence="6" id="KW-0735">Signal-anchor</keyword>
<dbReference type="Pfam" id="PF11051">
    <property type="entry name" value="Mannosyl_trans3"/>
    <property type="match status" value="1"/>
</dbReference>
<name>A0A9P0VY60_9ASCO</name>
<keyword evidence="5" id="KW-0812">Transmembrane</keyword>